<feature type="signal peptide" evidence="1">
    <location>
        <begin position="1"/>
        <end position="19"/>
    </location>
</feature>
<evidence type="ECO:0000313" key="3">
    <source>
        <dbReference type="Proteomes" id="UP001177595"/>
    </source>
</evidence>
<evidence type="ECO:0000256" key="1">
    <source>
        <dbReference type="SAM" id="SignalP"/>
    </source>
</evidence>
<dbReference type="EMBL" id="CP123504">
    <property type="protein sequence ID" value="WGM01377.1"/>
    <property type="molecule type" value="Genomic_DNA"/>
</dbReference>
<dbReference type="Gene3D" id="1.10.3670.10">
    <property type="entry name" value="Putative xylanase like domain"/>
    <property type="match status" value="1"/>
</dbReference>
<organism evidence="2 3">
    <name type="scientific">Arsenophonus nasoniae</name>
    <name type="common">son-killer infecting Nasonia vitripennis</name>
    <dbReference type="NCBI Taxonomy" id="638"/>
    <lineage>
        <taxon>Bacteria</taxon>
        <taxon>Pseudomonadati</taxon>
        <taxon>Pseudomonadota</taxon>
        <taxon>Gammaproteobacteria</taxon>
        <taxon>Enterobacterales</taxon>
        <taxon>Morganellaceae</taxon>
        <taxon>Arsenophonus</taxon>
    </lineage>
</organism>
<dbReference type="InterPro" id="IPR038765">
    <property type="entry name" value="Papain-like_cys_pep_sf"/>
</dbReference>
<dbReference type="AlphaFoldDB" id="A0AA95GLW8"/>
<name>A0AA95GLW8_9GAMM</name>
<evidence type="ECO:0000313" key="2">
    <source>
        <dbReference type="EMBL" id="WGM01377.1"/>
    </source>
</evidence>
<accession>A0AA95GLW8</accession>
<proteinExistence type="predicted"/>
<sequence>MLKSIVLFLTLILSSHSVAYNIEIDKKTEQELDKIISTKVIPNQHAERSFLLNEISASFLDTPYQANTLIGSPIIPEDLVVNFNGVDCFTLLDYIQAISHSTSKQTFLENLKNTRYIDSNVSYLKRKHFFSDWFANSPQNANDITNKISDNYITVTKHLNLKSDGGKFIPNLNIIERKINYIPSEKVNSHTLQKLQTGDYIGIYSKLDGLDVSHVGMVIKKGEQIYFRNASSLTKNMKVVDIPLLDYIRSRPGIIVLRSI</sequence>
<dbReference type="SUPFAM" id="SSF54001">
    <property type="entry name" value="Cysteine proteinases"/>
    <property type="match status" value="1"/>
</dbReference>
<protein>
    <submittedName>
        <fullName evidence="2">DUF1460 domain-containing protein</fullName>
    </submittedName>
</protein>
<feature type="chain" id="PRO_5041651508" evidence="1">
    <location>
        <begin position="20"/>
        <end position="260"/>
    </location>
</feature>
<dbReference type="Gene3D" id="2.30.260.10">
    <property type="entry name" value="putative xylanase like domain"/>
    <property type="match status" value="1"/>
</dbReference>
<dbReference type="InterPro" id="IPR010846">
    <property type="entry name" value="AmiA-like"/>
</dbReference>
<dbReference type="Pfam" id="PF07313">
    <property type="entry name" value="AmiA-like"/>
    <property type="match status" value="1"/>
</dbReference>
<reference evidence="2" key="1">
    <citation type="submission" date="2023-04" db="EMBL/GenBank/DDBJ databases">
        <title>Genome dynamics across the evolutionary transition to endosymbiosis.</title>
        <authorList>
            <person name="Siozios S."/>
            <person name="Nadal-Jimenez P."/>
            <person name="Azagi T."/>
            <person name="Sprong H."/>
            <person name="Frost C.L."/>
            <person name="Parratt S.R."/>
            <person name="Taylor G."/>
            <person name="Brettell L."/>
            <person name="Lew K.C."/>
            <person name="Croft L."/>
            <person name="King K.C."/>
            <person name="Brockhurst M.A."/>
            <person name="Hypsa V."/>
            <person name="Novakova E."/>
            <person name="Darby A.C."/>
            <person name="Hurst G.D.D."/>
        </authorList>
    </citation>
    <scope>NUCLEOTIDE SEQUENCE</scope>
    <source>
        <strain evidence="2">APv</strain>
    </source>
</reference>
<dbReference type="Proteomes" id="UP001177595">
    <property type="component" value="Chromosome"/>
</dbReference>
<gene>
    <name evidence="2" type="ORF">QE210_16415</name>
</gene>
<dbReference type="RefSeq" id="WP_280624885.1">
    <property type="nucleotide sequence ID" value="NZ_CP123504.1"/>
</dbReference>
<keyword evidence="1" id="KW-0732">Signal</keyword>